<name>A0A128YHA4_LEGPN</name>
<reference evidence="1 2" key="1">
    <citation type="submission" date="2018-06" db="EMBL/GenBank/DDBJ databases">
        <authorList>
            <consortium name="Pathogen Informatics"/>
            <person name="Doyle S."/>
        </authorList>
    </citation>
    <scope>NUCLEOTIDE SEQUENCE [LARGE SCALE GENOMIC DNA]</scope>
    <source>
        <strain evidence="1 2">NCTC12000</strain>
    </source>
</reference>
<evidence type="ECO:0000313" key="1">
    <source>
        <dbReference type="EMBL" id="STX78158.1"/>
    </source>
</evidence>
<evidence type="ECO:0000313" key="2">
    <source>
        <dbReference type="Proteomes" id="UP000254631"/>
    </source>
</evidence>
<dbReference type="AlphaFoldDB" id="A0A128YHA4"/>
<gene>
    <name evidence="1" type="ORF">NCTC12000_00033</name>
</gene>
<dbReference type="Proteomes" id="UP000254631">
    <property type="component" value="Unassembled WGS sequence"/>
</dbReference>
<dbReference type="PROSITE" id="PS51257">
    <property type="entry name" value="PROKAR_LIPOPROTEIN"/>
    <property type="match status" value="1"/>
</dbReference>
<protein>
    <submittedName>
        <fullName evidence="1">Uncharacterized protein</fullName>
    </submittedName>
</protein>
<organism evidence="1 2">
    <name type="scientific">Legionella pneumophila</name>
    <dbReference type="NCBI Taxonomy" id="446"/>
    <lineage>
        <taxon>Bacteria</taxon>
        <taxon>Pseudomonadati</taxon>
        <taxon>Pseudomonadota</taxon>
        <taxon>Gammaproteobacteria</taxon>
        <taxon>Legionellales</taxon>
        <taxon>Legionellaceae</taxon>
        <taxon>Legionella</taxon>
    </lineage>
</organism>
<dbReference type="EMBL" id="UGOL01000001">
    <property type="protein sequence ID" value="STX78158.1"/>
    <property type="molecule type" value="Genomic_DNA"/>
</dbReference>
<proteinExistence type="predicted"/>
<accession>A0A128YHA4</accession>
<sequence length="341" mass="37503">MGWTDRFWNAYRVVTNTVIEGAANSLNAAGSLACLLGGAGVSLSYSMSETIKAGYFGSVGVAGTVNLDVTAVEFNYGFNQTIPFRRDLLEKSGGGSYALNDFANPGTIFMISSLAILSGTTLRTFGANLKKWQQNREDKYHFIAKYSTDLEPPSYKEYLYVNAESFFNSLAIASFSSLLAKNVLDFSIKDLSKYHFTYPFNGTNITGSVKTPDYTGPVTSEFFPLDFFVSQNTTIHTDYFNLIVNEKVKANAMTNVTYGGGVHLEPSHQSSAPLLAASATIGIGTYLAGTFFGKKILRERDERLQRSRSSSYSIVSGTFWDNKHDIEAKGDTKFEHTHSLQ</sequence>
<dbReference type="RefSeq" id="WP_011214323.1">
    <property type="nucleotide sequence ID" value="NZ_AP024961.1"/>
</dbReference>